<proteinExistence type="inferred from homology"/>
<dbReference type="OrthoDB" id="6503536at2"/>
<dbReference type="InterPro" id="IPR036291">
    <property type="entry name" value="NAD(P)-bd_dom_sf"/>
</dbReference>
<dbReference type="SUPFAM" id="SSF51735">
    <property type="entry name" value="NAD(P)-binding Rossmann-fold domains"/>
    <property type="match status" value="1"/>
</dbReference>
<organism evidence="4 5">
    <name type="scientific">Zhongshania marina</name>
    <dbReference type="NCBI Taxonomy" id="2304603"/>
    <lineage>
        <taxon>Bacteria</taxon>
        <taxon>Pseudomonadati</taxon>
        <taxon>Pseudomonadota</taxon>
        <taxon>Gammaproteobacteria</taxon>
        <taxon>Cellvibrionales</taxon>
        <taxon>Spongiibacteraceae</taxon>
        <taxon>Zhongshania</taxon>
    </lineage>
</organism>
<evidence type="ECO:0000256" key="1">
    <source>
        <dbReference type="ARBA" id="ARBA00006484"/>
    </source>
</evidence>
<dbReference type="PANTHER" id="PTHR44196:SF1">
    <property type="entry name" value="DEHYDROGENASE_REDUCTASE SDR FAMILY MEMBER 7B"/>
    <property type="match status" value="1"/>
</dbReference>
<dbReference type="InterPro" id="IPR002347">
    <property type="entry name" value="SDR_fam"/>
</dbReference>
<dbReference type="RefSeq" id="WP_103684440.1">
    <property type="nucleotide sequence ID" value="NZ_PQGG01000024.1"/>
</dbReference>
<dbReference type="Pfam" id="PF00106">
    <property type="entry name" value="adh_short"/>
    <property type="match status" value="1"/>
</dbReference>
<evidence type="ECO:0000256" key="3">
    <source>
        <dbReference type="RuleBase" id="RU000363"/>
    </source>
</evidence>
<dbReference type="EMBL" id="PQGG01000024">
    <property type="protein sequence ID" value="POP52759.1"/>
    <property type="molecule type" value="Genomic_DNA"/>
</dbReference>
<gene>
    <name evidence="4" type="ORF">C0068_10140</name>
</gene>
<name>A0A2S4HFQ4_9GAMM</name>
<dbReference type="GO" id="GO:0016020">
    <property type="term" value="C:membrane"/>
    <property type="evidence" value="ECO:0007669"/>
    <property type="project" value="TreeGrafter"/>
</dbReference>
<evidence type="ECO:0000313" key="5">
    <source>
        <dbReference type="Proteomes" id="UP000237222"/>
    </source>
</evidence>
<comment type="similarity">
    <text evidence="1 3">Belongs to the short-chain dehydrogenases/reductases (SDR) family.</text>
</comment>
<dbReference type="PRINTS" id="PR00080">
    <property type="entry name" value="SDRFAMILY"/>
</dbReference>
<dbReference type="Gene3D" id="3.40.50.720">
    <property type="entry name" value="NAD(P)-binding Rossmann-like Domain"/>
    <property type="match status" value="1"/>
</dbReference>
<comment type="caution">
    <text evidence="4">The sequence shown here is derived from an EMBL/GenBank/DDBJ whole genome shotgun (WGS) entry which is preliminary data.</text>
</comment>
<protein>
    <submittedName>
        <fullName evidence="4">Short chain dehydrogenase</fullName>
    </submittedName>
</protein>
<dbReference type="PRINTS" id="PR00081">
    <property type="entry name" value="GDHRDH"/>
</dbReference>
<dbReference type="GO" id="GO:0016491">
    <property type="term" value="F:oxidoreductase activity"/>
    <property type="evidence" value="ECO:0007669"/>
    <property type="project" value="UniProtKB-KW"/>
</dbReference>
<dbReference type="Proteomes" id="UP000237222">
    <property type="component" value="Unassembled WGS sequence"/>
</dbReference>
<dbReference type="PANTHER" id="PTHR44196">
    <property type="entry name" value="DEHYDROGENASE/REDUCTASE SDR FAMILY MEMBER 7B"/>
    <property type="match status" value="1"/>
</dbReference>
<dbReference type="AlphaFoldDB" id="A0A2S4HFQ4"/>
<sequence length="248" mass="26872">MRKNILITGASSGLGEGMARQFAAKGCNLALCARRMEPMQALKADIEASYPNVKVFIRELDVCNYPQVFEVFRAFLQDMGSIDRVIVNAGMGKGASLGTGYFEANRRTAETNFIGALAQCEAALEIFREQNSGHLVTVSSMSAVRGMPRAINIYAATKAGLRTMSEGIRADVLGTPIKVSCILPGFILTPINKDLKKAPLRVDLETGCKALVKAIDKEPAEAKVPAWPWVPMGVVMKFAPLKFIAKMT</sequence>
<dbReference type="NCBIfam" id="NF006099">
    <property type="entry name" value="PRK08251.1"/>
    <property type="match status" value="1"/>
</dbReference>
<keyword evidence="2" id="KW-0560">Oxidoreductase</keyword>
<reference evidence="4" key="1">
    <citation type="submission" date="2018-01" db="EMBL/GenBank/DDBJ databases">
        <authorList>
            <person name="Yu X.-D."/>
        </authorList>
    </citation>
    <scope>NUCLEOTIDE SEQUENCE</scope>
    <source>
        <strain evidence="4">ZX-21</strain>
    </source>
</reference>
<evidence type="ECO:0000256" key="2">
    <source>
        <dbReference type="ARBA" id="ARBA00023002"/>
    </source>
</evidence>
<evidence type="ECO:0000313" key="4">
    <source>
        <dbReference type="EMBL" id="POP52759.1"/>
    </source>
</evidence>
<accession>A0A2S4HFQ4</accession>